<evidence type="ECO:0000313" key="8">
    <source>
        <dbReference type="Proteomes" id="UP000540423"/>
    </source>
</evidence>
<gene>
    <name evidence="7" type="ORF">HNQ79_002125</name>
</gene>
<sequence>MPRMLLLPPTPLSVPLAPFRAALRLCRTAPGTYIWLGVLFLTTVVLHHMDPALTDDFLRRRSTNIHHLSEHPVRVLVTSALWLDGGTWRTWLLYAVLYSVFHAPAERRLGTLRWLAVVAAAHIGATYLGEGVLGWAIRHGIAEPESVNTLDVGVSYALAGVVAVLTYRIPSPWRYVYLFGVVTFYALPLVNGRTFTDIGHFSAVLIGLACYPLTRNPGPRRLRTSRTRRAVPPRTPAP</sequence>
<proteinExistence type="predicted"/>
<keyword evidence="8" id="KW-1185">Reference proteome</keyword>
<reference evidence="7 8" key="1">
    <citation type="submission" date="2020-08" db="EMBL/GenBank/DDBJ databases">
        <title>Genomic Encyclopedia of Type Strains, Phase IV (KMG-IV): sequencing the most valuable type-strain genomes for metagenomic binning, comparative biology and taxonomic classification.</title>
        <authorList>
            <person name="Goeker M."/>
        </authorList>
    </citation>
    <scope>NUCLEOTIDE SEQUENCE [LARGE SCALE GENOMIC DNA]</scope>
    <source>
        <strain evidence="7 8">DSM 40141</strain>
    </source>
</reference>
<comment type="subcellular location">
    <subcellularLocation>
        <location evidence="1">Membrane</location>
        <topology evidence="1">Multi-pass membrane protein</topology>
    </subcellularLocation>
</comment>
<dbReference type="GO" id="GO:0016020">
    <property type="term" value="C:membrane"/>
    <property type="evidence" value="ECO:0007669"/>
    <property type="project" value="UniProtKB-SubCell"/>
</dbReference>
<keyword evidence="2 6" id="KW-0812">Transmembrane</keyword>
<dbReference type="Pfam" id="PF20401">
    <property type="entry name" value="Rhomboid_2"/>
    <property type="match status" value="1"/>
</dbReference>
<dbReference type="InterPro" id="IPR035952">
    <property type="entry name" value="Rhomboid-like_sf"/>
</dbReference>
<comment type="caution">
    <text evidence="7">The sequence shown here is derived from an EMBL/GenBank/DDBJ whole genome shotgun (WGS) entry which is preliminary data.</text>
</comment>
<dbReference type="AlphaFoldDB" id="A0A7X0HGC5"/>
<protein>
    <submittedName>
        <fullName evidence="7">Uncharacterized protein</fullName>
    </submittedName>
</protein>
<feature type="transmembrane region" description="Helical" evidence="6">
    <location>
        <begin position="32"/>
        <end position="53"/>
    </location>
</feature>
<dbReference type="EMBL" id="JACHEM010000004">
    <property type="protein sequence ID" value="MBB6435668.1"/>
    <property type="molecule type" value="Genomic_DNA"/>
</dbReference>
<evidence type="ECO:0000256" key="5">
    <source>
        <dbReference type="SAM" id="MobiDB-lite"/>
    </source>
</evidence>
<dbReference type="InterPro" id="IPR046862">
    <property type="entry name" value="Rhomboid_2"/>
</dbReference>
<keyword evidence="4 6" id="KW-0472">Membrane</keyword>
<feature type="region of interest" description="Disordered" evidence="5">
    <location>
        <begin position="219"/>
        <end position="238"/>
    </location>
</feature>
<dbReference type="SUPFAM" id="SSF144091">
    <property type="entry name" value="Rhomboid-like"/>
    <property type="match status" value="1"/>
</dbReference>
<accession>A0A7X0HGC5</accession>
<dbReference type="Proteomes" id="UP000540423">
    <property type="component" value="Unassembled WGS sequence"/>
</dbReference>
<evidence type="ECO:0000256" key="1">
    <source>
        <dbReference type="ARBA" id="ARBA00004141"/>
    </source>
</evidence>
<organism evidence="7 8">
    <name type="scientific">Streptomyces candidus</name>
    <dbReference type="NCBI Taxonomy" id="67283"/>
    <lineage>
        <taxon>Bacteria</taxon>
        <taxon>Bacillati</taxon>
        <taxon>Actinomycetota</taxon>
        <taxon>Actinomycetes</taxon>
        <taxon>Kitasatosporales</taxon>
        <taxon>Streptomycetaceae</taxon>
        <taxon>Streptomyces</taxon>
    </lineage>
</organism>
<name>A0A7X0HGC5_9ACTN</name>
<evidence type="ECO:0000256" key="6">
    <source>
        <dbReference type="SAM" id="Phobius"/>
    </source>
</evidence>
<evidence type="ECO:0000256" key="4">
    <source>
        <dbReference type="ARBA" id="ARBA00023136"/>
    </source>
</evidence>
<feature type="compositionally biased region" description="Basic residues" evidence="5">
    <location>
        <begin position="219"/>
        <end position="231"/>
    </location>
</feature>
<evidence type="ECO:0000256" key="3">
    <source>
        <dbReference type="ARBA" id="ARBA00022989"/>
    </source>
</evidence>
<feature type="transmembrane region" description="Helical" evidence="6">
    <location>
        <begin position="149"/>
        <end position="168"/>
    </location>
</feature>
<keyword evidence="3 6" id="KW-1133">Transmembrane helix</keyword>
<feature type="transmembrane region" description="Helical" evidence="6">
    <location>
        <begin position="114"/>
        <end position="137"/>
    </location>
</feature>
<feature type="transmembrane region" description="Helical" evidence="6">
    <location>
        <begin position="175"/>
        <end position="192"/>
    </location>
</feature>
<evidence type="ECO:0000313" key="7">
    <source>
        <dbReference type="EMBL" id="MBB6435668.1"/>
    </source>
</evidence>
<evidence type="ECO:0000256" key="2">
    <source>
        <dbReference type="ARBA" id="ARBA00022692"/>
    </source>
</evidence>
<dbReference type="Gene3D" id="1.20.1540.10">
    <property type="entry name" value="Rhomboid-like"/>
    <property type="match status" value="1"/>
</dbReference>
<dbReference type="RefSeq" id="WP_185029363.1">
    <property type="nucleotide sequence ID" value="NZ_BNBN01000007.1"/>
</dbReference>